<dbReference type="InterPro" id="IPR036282">
    <property type="entry name" value="Glutathione-S-Trfase_C_sf"/>
</dbReference>
<name>E1SM70_FERBD</name>
<sequence>MLPVEIFGDTACVETRFLVLVCELKGTAYRLEPKQSDDQPLMQHQGHPHHSMLAAAAYLDARFPEVPLTPEVPAQIGLMWEWLARPVVGSNAGVALLEAALNESPFLAGEQRSLADLCWCARMAEVIEQSPTLVDWQQRVLAEEPLDDVPFAESE</sequence>
<dbReference type="EMBL" id="CP002209">
    <property type="protein sequence ID" value="ADN76588.1"/>
    <property type="molecule type" value="Genomic_DNA"/>
</dbReference>
<gene>
    <name evidence="1" type="ordered locus">Fbal_2386</name>
</gene>
<dbReference type="HOGENOM" id="CLU_1692876_0_0_6"/>
<dbReference type="STRING" id="550540.Fbal_2386"/>
<dbReference type="Proteomes" id="UP000006683">
    <property type="component" value="Chromosome"/>
</dbReference>
<proteinExistence type="predicted"/>
<dbReference type="KEGG" id="fbl:Fbal_2386"/>
<organism evidence="1 2">
    <name type="scientific">Ferrimonas balearica (strain DSM 9799 / CCM 4581 / KCTC 23876 / PAT)</name>
    <dbReference type="NCBI Taxonomy" id="550540"/>
    <lineage>
        <taxon>Bacteria</taxon>
        <taxon>Pseudomonadati</taxon>
        <taxon>Pseudomonadota</taxon>
        <taxon>Gammaproteobacteria</taxon>
        <taxon>Alteromonadales</taxon>
        <taxon>Ferrimonadaceae</taxon>
        <taxon>Ferrimonas</taxon>
    </lineage>
</organism>
<keyword evidence="2" id="KW-1185">Reference proteome</keyword>
<dbReference type="eggNOG" id="COG0625">
    <property type="taxonomic scope" value="Bacteria"/>
</dbReference>
<accession>E1SM70</accession>
<protein>
    <recommendedName>
        <fullName evidence="3">Glutathione S-transferase</fullName>
    </recommendedName>
</protein>
<evidence type="ECO:0000313" key="2">
    <source>
        <dbReference type="Proteomes" id="UP000006683"/>
    </source>
</evidence>
<evidence type="ECO:0008006" key="3">
    <source>
        <dbReference type="Google" id="ProtNLM"/>
    </source>
</evidence>
<dbReference type="AlphaFoldDB" id="E1SM70"/>
<evidence type="ECO:0000313" key="1">
    <source>
        <dbReference type="EMBL" id="ADN76588.1"/>
    </source>
</evidence>
<reference evidence="1 2" key="1">
    <citation type="journal article" date="2010" name="Stand. Genomic Sci.">
        <title>Complete genome sequence of Ferrimonas balearica type strain (PAT).</title>
        <authorList>
            <person name="Nolan M."/>
            <person name="Sikorski J."/>
            <person name="Davenport K."/>
            <person name="Lucas S."/>
            <person name="Glavina Del Rio T."/>
            <person name="Tice H."/>
            <person name="Cheng J."/>
            <person name="Goodwin L."/>
            <person name="Pitluck S."/>
            <person name="Liolios K."/>
            <person name="Ivanova N."/>
            <person name="Mavromatis K."/>
            <person name="Ovchinnikova G."/>
            <person name="Pati A."/>
            <person name="Chen A."/>
            <person name="Palaniappan K."/>
            <person name="Land M."/>
            <person name="Hauser L."/>
            <person name="Chang Y."/>
            <person name="Jeffries C."/>
            <person name="Tapia R."/>
            <person name="Brettin T."/>
            <person name="Detter J."/>
            <person name="Han C."/>
            <person name="Yasawong M."/>
            <person name="Rohde M."/>
            <person name="Tindall B."/>
            <person name="Goker M."/>
            <person name="Woyke T."/>
            <person name="Bristow J."/>
            <person name="Eisen J."/>
            <person name="Markowitz V."/>
            <person name="Hugenholtz P."/>
            <person name="Kyrpides N."/>
            <person name="Klenk H."/>
            <person name="Lapidus A."/>
        </authorList>
    </citation>
    <scope>NUCLEOTIDE SEQUENCE [LARGE SCALE GENOMIC DNA]</scope>
    <source>
        <strain evidence="2">DSM 9799 / CCM 4581 / KCTC 23876 / PAT</strain>
    </source>
</reference>
<dbReference type="Gene3D" id="1.20.1050.10">
    <property type="match status" value="1"/>
</dbReference>
<dbReference type="SUPFAM" id="SSF47616">
    <property type="entry name" value="GST C-terminal domain-like"/>
    <property type="match status" value="1"/>
</dbReference>